<accession>A0A8K0W3W0</accession>
<dbReference type="AlphaFoldDB" id="A0A8K0W3W0"/>
<comment type="caution">
    <text evidence="5">The sequence shown here is derived from an EMBL/GenBank/DDBJ whole genome shotgun (WGS) entry which is preliminary data.</text>
</comment>
<dbReference type="SUPFAM" id="SSF53474">
    <property type="entry name" value="alpha/beta-Hydrolases"/>
    <property type="match status" value="1"/>
</dbReference>
<dbReference type="PANTHER" id="PTHR10272:SF14">
    <property type="entry name" value="PAF ACETYLHYDROLASE FAMILY PROTEIN"/>
    <property type="match status" value="1"/>
</dbReference>
<dbReference type="EC" id="3.1.1.47" evidence="1"/>
<dbReference type="Proteomes" id="UP000813461">
    <property type="component" value="Unassembled WGS sequence"/>
</dbReference>
<dbReference type="GO" id="GO:0003847">
    <property type="term" value="F:1-alkyl-2-acetylglycerophosphocholine esterase activity"/>
    <property type="evidence" value="ECO:0007669"/>
    <property type="project" value="UniProtKB-EC"/>
</dbReference>
<dbReference type="Pfam" id="PF03403">
    <property type="entry name" value="PAF-AH_p_II"/>
    <property type="match status" value="1"/>
</dbReference>
<dbReference type="PANTHER" id="PTHR10272">
    <property type="entry name" value="PLATELET-ACTIVATING FACTOR ACETYLHYDROLASE"/>
    <property type="match status" value="1"/>
</dbReference>
<evidence type="ECO:0000313" key="6">
    <source>
        <dbReference type="Proteomes" id="UP000813461"/>
    </source>
</evidence>
<sequence length="243" mass="25950">MLYNSMLQSIAAAGFLVVSIDHPYDADIVEFPDGTTITGLDLNTDADIELTLTTRADDVAFLFKQSTNTSIISKLFAEYGQAGCGRKTAFIGHSLGGATAAAAILQVPSVRGGLNLDGSMFGPVLETGLDRPFMLIGHENKTQATDPSWKTIWPKLTGWKREVEVEGAAHYSFSDLPLLTAVLGLQESLPAEVGEVLGTVKGHRMMNLTVTYVTGFLDMVLKSGSGDFLGDIDGDFSEVIEVA</sequence>
<name>A0A8K0W3W0_9PLEO</name>
<evidence type="ECO:0000313" key="5">
    <source>
        <dbReference type="EMBL" id="KAH7094672.1"/>
    </source>
</evidence>
<dbReference type="GO" id="GO:0016042">
    <property type="term" value="P:lipid catabolic process"/>
    <property type="evidence" value="ECO:0007669"/>
    <property type="project" value="UniProtKB-KW"/>
</dbReference>
<evidence type="ECO:0000256" key="2">
    <source>
        <dbReference type="ARBA" id="ARBA00022801"/>
    </source>
</evidence>
<reference evidence="5" key="1">
    <citation type="journal article" date="2021" name="Nat. Commun.">
        <title>Genetic determinants of endophytism in the Arabidopsis root mycobiome.</title>
        <authorList>
            <person name="Mesny F."/>
            <person name="Miyauchi S."/>
            <person name="Thiergart T."/>
            <person name="Pickel B."/>
            <person name="Atanasova L."/>
            <person name="Karlsson M."/>
            <person name="Huettel B."/>
            <person name="Barry K.W."/>
            <person name="Haridas S."/>
            <person name="Chen C."/>
            <person name="Bauer D."/>
            <person name="Andreopoulos W."/>
            <person name="Pangilinan J."/>
            <person name="LaButti K."/>
            <person name="Riley R."/>
            <person name="Lipzen A."/>
            <person name="Clum A."/>
            <person name="Drula E."/>
            <person name="Henrissat B."/>
            <person name="Kohler A."/>
            <person name="Grigoriev I.V."/>
            <person name="Martin F.M."/>
            <person name="Hacquard S."/>
        </authorList>
    </citation>
    <scope>NUCLEOTIDE SEQUENCE</scope>
    <source>
        <strain evidence="5">MPI-SDFR-AT-0120</strain>
    </source>
</reference>
<gene>
    <name evidence="5" type="ORF">FB567DRAFT_510806</name>
</gene>
<dbReference type="EMBL" id="JAGMVJ010000001">
    <property type="protein sequence ID" value="KAH7094672.1"/>
    <property type="molecule type" value="Genomic_DNA"/>
</dbReference>
<evidence type="ECO:0000256" key="1">
    <source>
        <dbReference type="ARBA" id="ARBA00013201"/>
    </source>
</evidence>
<keyword evidence="6" id="KW-1185">Reference proteome</keyword>
<dbReference type="OrthoDB" id="2363873at2759"/>
<evidence type="ECO:0000256" key="4">
    <source>
        <dbReference type="ARBA" id="ARBA00023098"/>
    </source>
</evidence>
<organism evidence="5 6">
    <name type="scientific">Paraphoma chrysanthemicola</name>
    <dbReference type="NCBI Taxonomy" id="798071"/>
    <lineage>
        <taxon>Eukaryota</taxon>
        <taxon>Fungi</taxon>
        <taxon>Dikarya</taxon>
        <taxon>Ascomycota</taxon>
        <taxon>Pezizomycotina</taxon>
        <taxon>Dothideomycetes</taxon>
        <taxon>Pleosporomycetidae</taxon>
        <taxon>Pleosporales</taxon>
        <taxon>Pleosporineae</taxon>
        <taxon>Phaeosphaeriaceae</taxon>
        <taxon>Paraphoma</taxon>
    </lineage>
</organism>
<dbReference type="Gene3D" id="3.40.50.1820">
    <property type="entry name" value="alpha/beta hydrolase"/>
    <property type="match status" value="1"/>
</dbReference>
<dbReference type="InterPro" id="IPR029058">
    <property type="entry name" value="AB_hydrolase_fold"/>
</dbReference>
<keyword evidence="2" id="KW-0378">Hydrolase</keyword>
<keyword evidence="3" id="KW-0442">Lipid degradation</keyword>
<protein>
    <recommendedName>
        <fullName evidence="1">1-alkyl-2-acetylglycerophosphocholine esterase</fullName>
        <ecNumber evidence="1">3.1.1.47</ecNumber>
    </recommendedName>
</protein>
<proteinExistence type="predicted"/>
<evidence type="ECO:0000256" key="3">
    <source>
        <dbReference type="ARBA" id="ARBA00022963"/>
    </source>
</evidence>
<keyword evidence="4" id="KW-0443">Lipid metabolism</keyword>